<dbReference type="CDD" id="cd03214">
    <property type="entry name" value="ABC_Iron-Siderophores_B12_Hemin"/>
    <property type="match status" value="1"/>
</dbReference>
<keyword evidence="4" id="KW-1278">Translocase</keyword>
<dbReference type="InterPro" id="IPR003439">
    <property type="entry name" value="ABC_transporter-like_ATP-bd"/>
</dbReference>
<dbReference type="InterPro" id="IPR003593">
    <property type="entry name" value="AAA+_ATPase"/>
</dbReference>
<evidence type="ECO:0000256" key="4">
    <source>
        <dbReference type="ARBA" id="ARBA00022967"/>
    </source>
</evidence>
<sequence>MQTIQLYNLSIGYGKHAVVSDINATLNSGRLTCLLGRNGVGKSTLLRTLAGFIPPIAGDIYIQGTPLERLSHHELAEKISVVLTERMDIRNLTATELVGLGRTPYTGFWGVLSAEDRKIVSNAMQLVGIEQLAERNISSLSDGERQKVMMAKALAQQTPIIILDEPTAFLDFQSKVDTLRLLAQLTHELDKTVFLSIHDIELALQITDEIWLLDDQQKLHTGTTKQLIEDGTLHHFIESEHIRFDADDRVVRLQK</sequence>
<dbReference type="PANTHER" id="PTHR42794:SF1">
    <property type="entry name" value="HEMIN IMPORT ATP-BINDING PROTEIN HMUV"/>
    <property type="match status" value="1"/>
</dbReference>
<dbReference type="InterPro" id="IPR027417">
    <property type="entry name" value="P-loop_NTPase"/>
</dbReference>
<keyword evidence="3 7" id="KW-0067">ATP-binding</keyword>
<reference evidence="7 8" key="1">
    <citation type="submission" date="2014-07" db="EMBL/GenBank/DDBJ databases">
        <authorList>
            <person name="McCorrison J."/>
            <person name="Sanka R."/>
            <person name="Torralba M."/>
            <person name="Gillis M."/>
            <person name="Haft D.H."/>
            <person name="Methe B."/>
            <person name="Sutton G."/>
            <person name="Nelson K.E."/>
        </authorList>
    </citation>
    <scope>NUCLEOTIDE SEQUENCE [LARGE SCALE GENOMIC DNA]</scope>
    <source>
        <strain evidence="7 8">DNF00853</strain>
    </source>
</reference>
<dbReference type="EMBL" id="JRNN01000066">
    <property type="protein sequence ID" value="KGF34534.1"/>
    <property type="molecule type" value="Genomic_DNA"/>
</dbReference>
<evidence type="ECO:0000256" key="1">
    <source>
        <dbReference type="ARBA" id="ARBA00022448"/>
    </source>
</evidence>
<feature type="domain" description="ABC transporter" evidence="6">
    <location>
        <begin position="4"/>
        <end position="240"/>
    </location>
</feature>
<proteinExistence type="predicted"/>
<keyword evidence="2" id="KW-0547">Nucleotide-binding</keyword>
<accession>A0A096BMX7</accession>
<dbReference type="PANTHER" id="PTHR42794">
    <property type="entry name" value="HEMIN IMPORT ATP-BINDING PROTEIN HMUV"/>
    <property type="match status" value="1"/>
</dbReference>
<keyword evidence="1" id="KW-0813">Transport</keyword>
<dbReference type="RefSeq" id="WP_036872980.1">
    <property type="nucleotide sequence ID" value="NZ_JRNN01000066.1"/>
</dbReference>
<dbReference type="Pfam" id="PF00005">
    <property type="entry name" value="ABC_tran"/>
    <property type="match status" value="1"/>
</dbReference>
<evidence type="ECO:0000313" key="7">
    <source>
        <dbReference type="EMBL" id="KGF34534.1"/>
    </source>
</evidence>
<evidence type="ECO:0000259" key="6">
    <source>
        <dbReference type="PROSITE" id="PS50893"/>
    </source>
</evidence>
<dbReference type="OrthoDB" id="9787851at2"/>
<dbReference type="SUPFAM" id="SSF52540">
    <property type="entry name" value="P-loop containing nucleoside triphosphate hydrolases"/>
    <property type="match status" value="1"/>
</dbReference>
<protein>
    <submittedName>
        <fullName evidence="7">Iron ABC transporter ATP-binding protein</fullName>
    </submittedName>
</protein>
<dbReference type="GO" id="GO:0016887">
    <property type="term" value="F:ATP hydrolysis activity"/>
    <property type="evidence" value="ECO:0007669"/>
    <property type="project" value="InterPro"/>
</dbReference>
<dbReference type="FunFam" id="3.40.50.300:FF:000134">
    <property type="entry name" value="Iron-enterobactin ABC transporter ATP-binding protein"/>
    <property type="match status" value="1"/>
</dbReference>
<dbReference type="AlphaFoldDB" id="A0A096BMX7"/>
<dbReference type="SMART" id="SM00382">
    <property type="entry name" value="AAA"/>
    <property type="match status" value="1"/>
</dbReference>
<organism evidence="7 8">
    <name type="scientific">Hoylesella buccalis DNF00853</name>
    <dbReference type="NCBI Taxonomy" id="1401074"/>
    <lineage>
        <taxon>Bacteria</taxon>
        <taxon>Pseudomonadati</taxon>
        <taxon>Bacteroidota</taxon>
        <taxon>Bacteroidia</taxon>
        <taxon>Bacteroidales</taxon>
        <taxon>Prevotellaceae</taxon>
        <taxon>Hoylesella</taxon>
    </lineage>
</organism>
<evidence type="ECO:0000256" key="2">
    <source>
        <dbReference type="ARBA" id="ARBA00022741"/>
    </source>
</evidence>
<dbReference type="Gene3D" id="3.40.50.300">
    <property type="entry name" value="P-loop containing nucleotide triphosphate hydrolases"/>
    <property type="match status" value="1"/>
</dbReference>
<evidence type="ECO:0000256" key="5">
    <source>
        <dbReference type="ARBA" id="ARBA00037066"/>
    </source>
</evidence>
<dbReference type="PROSITE" id="PS50893">
    <property type="entry name" value="ABC_TRANSPORTER_2"/>
    <property type="match status" value="1"/>
</dbReference>
<gene>
    <name evidence="7" type="ORF">HMPREF2137_07000</name>
</gene>
<comment type="function">
    <text evidence="5">Part of the ABC transporter complex HmuTUV involved in hemin import. Responsible for energy coupling to the transport system.</text>
</comment>
<dbReference type="GO" id="GO:0005524">
    <property type="term" value="F:ATP binding"/>
    <property type="evidence" value="ECO:0007669"/>
    <property type="project" value="UniProtKB-KW"/>
</dbReference>
<comment type="caution">
    <text evidence="7">The sequence shown here is derived from an EMBL/GenBank/DDBJ whole genome shotgun (WGS) entry which is preliminary data.</text>
</comment>
<evidence type="ECO:0000313" key="8">
    <source>
        <dbReference type="Proteomes" id="UP000029556"/>
    </source>
</evidence>
<dbReference type="Proteomes" id="UP000029556">
    <property type="component" value="Unassembled WGS sequence"/>
</dbReference>
<name>A0A096BMX7_9BACT</name>
<evidence type="ECO:0000256" key="3">
    <source>
        <dbReference type="ARBA" id="ARBA00022840"/>
    </source>
</evidence>